<dbReference type="Proteomes" id="UP001233172">
    <property type="component" value="Unassembled WGS sequence"/>
</dbReference>
<reference evidence="1" key="1">
    <citation type="journal article" date="2023" name="PLoS Negl. Trop. Dis.">
        <title>A genome sequence for Biomphalaria pfeifferi, the major vector snail for the human-infecting parasite Schistosoma mansoni.</title>
        <authorList>
            <person name="Bu L."/>
            <person name="Lu L."/>
            <person name="Laidemitt M.R."/>
            <person name="Zhang S.M."/>
            <person name="Mutuku M."/>
            <person name="Mkoji G."/>
            <person name="Steinauer M."/>
            <person name="Loker E.S."/>
        </authorList>
    </citation>
    <scope>NUCLEOTIDE SEQUENCE</scope>
    <source>
        <strain evidence="1">KasaAsao</strain>
    </source>
</reference>
<organism evidence="1 2">
    <name type="scientific">Biomphalaria pfeifferi</name>
    <name type="common">Bloodfluke planorb</name>
    <name type="synonym">Freshwater snail</name>
    <dbReference type="NCBI Taxonomy" id="112525"/>
    <lineage>
        <taxon>Eukaryota</taxon>
        <taxon>Metazoa</taxon>
        <taxon>Spiralia</taxon>
        <taxon>Lophotrochozoa</taxon>
        <taxon>Mollusca</taxon>
        <taxon>Gastropoda</taxon>
        <taxon>Heterobranchia</taxon>
        <taxon>Euthyneura</taxon>
        <taxon>Panpulmonata</taxon>
        <taxon>Hygrophila</taxon>
        <taxon>Lymnaeoidea</taxon>
        <taxon>Planorbidae</taxon>
        <taxon>Biomphalaria</taxon>
    </lineage>
</organism>
<evidence type="ECO:0000313" key="1">
    <source>
        <dbReference type="EMBL" id="KAK0046615.1"/>
    </source>
</evidence>
<protein>
    <submittedName>
        <fullName evidence="1">Uncharacterized protein</fullName>
    </submittedName>
</protein>
<accession>A0AAD8B204</accession>
<keyword evidence="2" id="KW-1185">Reference proteome</keyword>
<name>A0AAD8B204_BIOPF</name>
<dbReference type="AlphaFoldDB" id="A0AAD8B204"/>
<comment type="caution">
    <text evidence="1">The sequence shown here is derived from an EMBL/GenBank/DDBJ whole genome shotgun (WGS) entry which is preliminary data.</text>
</comment>
<sequence length="353" mass="40086">MNSVANNKKDNFLEISRPAIIWCRKLVTSTTLPKNLPYRSSIQGTYSKTVPVKLVDNYTEFADKEMTAVHKRIVSKNVPNVAPGKRNQIKKESEAPPNVGIWLDVKGKSLHLIDNDEPTVKRRNAETRKTTKIIQLSSGKLPKSRSDSEFGKQRCRLDNSASSLPVKTWFSGKTNDFRVLGSSEETSPECEIIHCAKRQHSIRINIPSGEPDSEANHDFWRLRDDVSHPIHSRRYTAICDTAEKSEILSFSRQQDRSAKGAGIKNNNSHAMKYRKHWSPLSSLYNERSLRPPRMTYVDRDTEDIPAFIDAQTNNLVGHCLETHSSTNGPWSSARSKTDYILQWLADVNAKRKT</sequence>
<proteinExistence type="predicted"/>
<dbReference type="EMBL" id="JASAOG010000163">
    <property type="protein sequence ID" value="KAK0046615.1"/>
    <property type="molecule type" value="Genomic_DNA"/>
</dbReference>
<evidence type="ECO:0000313" key="2">
    <source>
        <dbReference type="Proteomes" id="UP001233172"/>
    </source>
</evidence>
<gene>
    <name evidence="1" type="ORF">Bpfe_024010</name>
</gene>
<reference evidence="1" key="2">
    <citation type="submission" date="2023-04" db="EMBL/GenBank/DDBJ databases">
        <authorList>
            <person name="Bu L."/>
            <person name="Lu L."/>
            <person name="Laidemitt M.R."/>
            <person name="Zhang S.M."/>
            <person name="Mutuku M."/>
            <person name="Mkoji G."/>
            <person name="Steinauer M."/>
            <person name="Loker E.S."/>
        </authorList>
    </citation>
    <scope>NUCLEOTIDE SEQUENCE</scope>
    <source>
        <strain evidence="1">KasaAsao</strain>
        <tissue evidence="1">Whole Snail</tissue>
    </source>
</reference>